<accession>A0A923MAI9</accession>
<dbReference type="Gene3D" id="3.90.226.10">
    <property type="entry name" value="2-enoyl-CoA Hydratase, Chain A, domain 1"/>
    <property type="match status" value="1"/>
</dbReference>
<dbReference type="EC" id="4.2.1.17" evidence="2"/>
<dbReference type="GO" id="GO:0004300">
    <property type="term" value="F:enoyl-CoA hydratase activity"/>
    <property type="evidence" value="ECO:0007669"/>
    <property type="project" value="UniProtKB-EC"/>
</dbReference>
<dbReference type="CDD" id="cd06558">
    <property type="entry name" value="crotonase-like"/>
    <property type="match status" value="1"/>
</dbReference>
<evidence type="ECO:0000256" key="1">
    <source>
        <dbReference type="ARBA" id="ARBA00005254"/>
    </source>
</evidence>
<comment type="similarity">
    <text evidence="1">Belongs to the enoyl-CoA hydratase/isomerase family.</text>
</comment>
<proteinExistence type="inferred from homology"/>
<keyword evidence="3" id="KW-1185">Reference proteome</keyword>
<dbReference type="Pfam" id="PF00378">
    <property type="entry name" value="ECH_1"/>
    <property type="match status" value="1"/>
</dbReference>
<dbReference type="EMBL" id="JACORU010000009">
    <property type="protein sequence ID" value="MBC5767070.1"/>
    <property type="molecule type" value="Genomic_DNA"/>
</dbReference>
<organism evidence="2 3">
    <name type="scientific">Ramlibacter albus</name>
    <dbReference type="NCBI Taxonomy" id="2079448"/>
    <lineage>
        <taxon>Bacteria</taxon>
        <taxon>Pseudomonadati</taxon>
        <taxon>Pseudomonadota</taxon>
        <taxon>Betaproteobacteria</taxon>
        <taxon>Burkholderiales</taxon>
        <taxon>Comamonadaceae</taxon>
        <taxon>Ramlibacter</taxon>
    </lineage>
</organism>
<keyword evidence="2" id="KW-0456">Lyase</keyword>
<dbReference type="RefSeq" id="WP_187083565.1">
    <property type="nucleotide sequence ID" value="NZ_JACORU010000009.1"/>
</dbReference>
<dbReference type="SUPFAM" id="SSF52096">
    <property type="entry name" value="ClpP/crotonase"/>
    <property type="match status" value="1"/>
</dbReference>
<name>A0A923MAI9_9BURK</name>
<comment type="caution">
    <text evidence="2">The sequence shown here is derived from an EMBL/GenBank/DDBJ whole genome shotgun (WGS) entry which is preliminary data.</text>
</comment>
<gene>
    <name evidence="2" type="ORF">H8R02_21570</name>
</gene>
<dbReference type="PANTHER" id="PTHR43802">
    <property type="entry name" value="ENOYL-COA HYDRATASE"/>
    <property type="match status" value="1"/>
</dbReference>
<dbReference type="InterPro" id="IPR001753">
    <property type="entry name" value="Enoyl-CoA_hydra/iso"/>
</dbReference>
<reference evidence="2" key="1">
    <citation type="submission" date="2020-08" db="EMBL/GenBank/DDBJ databases">
        <title>Ramlibacter sp. GTP1 16S ribosomal RNA gene genome sequencing and assembly.</title>
        <authorList>
            <person name="Kang M."/>
        </authorList>
    </citation>
    <scope>NUCLEOTIDE SEQUENCE</scope>
    <source>
        <strain evidence="2">GTP1</strain>
    </source>
</reference>
<dbReference type="NCBIfam" id="NF004840">
    <property type="entry name" value="PRK06190.1"/>
    <property type="match status" value="1"/>
</dbReference>
<sequence length="266" mass="27761">MDTAESLVTVEMRDDGCAVVTLQRPQALNALTRSMRTQLARAFAQLAAEGTQVVVLTGAGRAFCAGLDLRELSTSENLAELAVSGAVDDPVHAVLGFPGPVVAAVNGPAVTGGLELALACDLLIASDRATFADTHARVGVIPSWGMSQRMPRLIGRARALEMSLTGNFVSAQQAQAWGLANRVVPHEELLATALGLAGDMLSAAPGMLAQYKRLVDDGLAGTLEQGLRLEGQRSREWAASLDRSAIAARREAVQARGKASQPGRGA</sequence>
<dbReference type="Proteomes" id="UP000596827">
    <property type="component" value="Unassembled WGS sequence"/>
</dbReference>
<evidence type="ECO:0000313" key="2">
    <source>
        <dbReference type="EMBL" id="MBC5767070.1"/>
    </source>
</evidence>
<dbReference type="AlphaFoldDB" id="A0A923MAI9"/>
<dbReference type="PANTHER" id="PTHR43802:SF1">
    <property type="entry name" value="IP11341P-RELATED"/>
    <property type="match status" value="1"/>
</dbReference>
<protein>
    <submittedName>
        <fullName evidence="2">Enoyl-CoA hydratase</fullName>
        <ecNumber evidence="2">4.2.1.17</ecNumber>
    </submittedName>
</protein>
<evidence type="ECO:0000313" key="3">
    <source>
        <dbReference type="Proteomes" id="UP000596827"/>
    </source>
</evidence>
<dbReference type="InterPro" id="IPR029045">
    <property type="entry name" value="ClpP/crotonase-like_dom_sf"/>
</dbReference>